<comment type="subcellular location">
    <subcellularLocation>
        <location evidence="1">Cell membrane</location>
        <topology evidence="1">Multi-pass membrane protein</topology>
    </subcellularLocation>
</comment>
<dbReference type="GO" id="GO:0016746">
    <property type="term" value="F:acyltransferase activity"/>
    <property type="evidence" value="ECO:0007669"/>
    <property type="project" value="UniProtKB-KW"/>
</dbReference>
<dbReference type="Pfam" id="PF01757">
    <property type="entry name" value="Acyl_transf_3"/>
    <property type="match status" value="1"/>
</dbReference>
<evidence type="ECO:0000256" key="5">
    <source>
        <dbReference type="ARBA" id="ARBA00022989"/>
    </source>
</evidence>
<feature type="transmembrane region" description="Helical" evidence="8">
    <location>
        <begin position="330"/>
        <end position="352"/>
    </location>
</feature>
<evidence type="ECO:0000256" key="1">
    <source>
        <dbReference type="ARBA" id="ARBA00004651"/>
    </source>
</evidence>
<dbReference type="EMBL" id="JBHSWH010000001">
    <property type="protein sequence ID" value="MFC6707299.1"/>
    <property type="molecule type" value="Genomic_DNA"/>
</dbReference>
<feature type="transmembrane region" description="Helical" evidence="8">
    <location>
        <begin position="144"/>
        <end position="161"/>
    </location>
</feature>
<name>A0ABW2AL54_9MICO</name>
<sequence length="640" mass="69721">MSYRPALDGLRGVAVIAVLGYHLGIPWLHGGWLGVDVFFVLSGFLITSLLLHERHAWGRIDLPGFWLARARRLLPTLVLMLLSVSVVAAVWAPASRRSADAWDIFSAFFYVANWRLLLSDDQYFSSLSMPSPVVHTWSLAIEEQFYLIFPLLLIVLLALAARSRRRHWIVAGALAVLAALSVWRMGALYVPGADPSRVYYGTDTRAFELLIGAVVAVLMGGRAFGDRSRERDLLATGIDRVARWLAGPALLVLVIGFIVLDDASAIPFRGGLAVLCVLTVAPIVAGASRTGSVIQRLLAAEPLRRVGLISYALYVWHWPVIVFLNDGRLHLPAILRGLVELIVSVTLAYLTYRYVERPIRSGGLRALVPRRPRMGRPIAITVVAALTVALVALPRSGVGAAEAHGKGIQVTIPPYQPSSTKYSVSLIGNSIPSSLADAFPAGRFSDLTVSADVSFGCDPFEGQKVIGGQAQPVLSECPGFRKAWQNELRQSPPDVALFTVPQSITSDMKVNGKVLPFGSKSYLQWLSGMLSTMRSDSLAAGSKHFAIGTLSCHRMPGYTEDARHVDDDGRVATINAQVRRWASSTGTRVIDFHTLLCGKGYADTINDTPLYKDTLHYTSESGAVVWGWLAPQLQQIVRKG</sequence>
<dbReference type="PANTHER" id="PTHR23028">
    <property type="entry name" value="ACETYLTRANSFERASE"/>
    <property type="match status" value="1"/>
</dbReference>
<feature type="transmembrane region" description="Helical" evidence="8">
    <location>
        <begin position="373"/>
        <end position="393"/>
    </location>
</feature>
<dbReference type="EC" id="2.3.-.-" evidence="10"/>
<evidence type="ECO:0000256" key="4">
    <source>
        <dbReference type="ARBA" id="ARBA00022692"/>
    </source>
</evidence>
<dbReference type="SUPFAM" id="SSF52266">
    <property type="entry name" value="SGNH hydrolase"/>
    <property type="match status" value="1"/>
</dbReference>
<evidence type="ECO:0000259" key="9">
    <source>
        <dbReference type="Pfam" id="PF01757"/>
    </source>
</evidence>
<keyword evidence="2" id="KW-1003">Cell membrane</keyword>
<feature type="transmembrane region" description="Helical" evidence="8">
    <location>
        <begin position="266"/>
        <end position="285"/>
    </location>
</feature>
<feature type="domain" description="Acyltransferase 3" evidence="9">
    <location>
        <begin position="5"/>
        <end position="353"/>
    </location>
</feature>
<feature type="transmembrane region" description="Helical" evidence="8">
    <location>
        <begin position="206"/>
        <end position="225"/>
    </location>
</feature>
<evidence type="ECO:0000256" key="2">
    <source>
        <dbReference type="ARBA" id="ARBA00022475"/>
    </source>
</evidence>
<feature type="transmembrane region" description="Helical" evidence="8">
    <location>
        <begin position="241"/>
        <end position="260"/>
    </location>
</feature>
<evidence type="ECO:0000313" key="11">
    <source>
        <dbReference type="Proteomes" id="UP001596298"/>
    </source>
</evidence>
<dbReference type="Proteomes" id="UP001596298">
    <property type="component" value="Unassembled WGS sequence"/>
</dbReference>
<comment type="caution">
    <text evidence="10">The sequence shown here is derived from an EMBL/GenBank/DDBJ whole genome shotgun (WGS) entry which is preliminary data.</text>
</comment>
<evidence type="ECO:0000256" key="6">
    <source>
        <dbReference type="ARBA" id="ARBA00023136"/>
    </source>
</evidence>
<dbReference type="RefSeq" id="WP_382404902.1">
    <property type="nucleotide sequence ID" value="NZ_JBHSWH010000001.1"/>
</dbReference>
<evidence type="ECO:0000256" key="7">
    <source>
        <dbReference type="ARBA" id="ARBA00023315"/>
    </source>
</evidence>
<keyword evidence="3 10" id="KW-0808">Transferase</keyword>
<reference evidence="11" key="1">
    <citation type="journal article" date="2019" name="Int. J. Syst. Evol. Microbiol.">
        <title>The Global Catalogue of Microorganisms (GCM) 10K type strain sequencing project: providing services to taxonomists for standard genome sequencing and annotation.</title>
        <authorList>
            <consortium name="The Broad Institute Genomics Platform"/>
            <consortium name="The Broad Institute Genome Sequencing Center for Infectious Disease"/>
            <person name="Wu L."/>
            <person name="Ma J."/>
        </authorList>
    </citation>
    <scope>NUCLEOTIDE SEQUENCE [LARGE SCALE GENOMIC DNA]</scope>
    <source>
        <strain evidence="11">CCUG 58127</strain>
    </source>
</reference>
<keyword evidence="5 8" id="KW-1133">Transmembrane helix</keyword>
<feature type="transmembrane region" description="Helical" evidence="8">
    <location>
        <begin position="35"/>
        <end position="52"/>
    </location>
</feature>
<dbReference type="Gene3D" id="3.40.50.1110">
    <property type="entry name" value="SGNH hydrolase"/>
    <property type="match status" value="1"/>
</dbReference>
<gene>
    <name evidence="10" type="ORF">ACFQDH_19065</name>
</gene>
<feature type="transmembrane region" description="Helical" evidence="8">
    <location>
        <begin position="306"/>
        <end position="324"/>
    </location>
</feature>
<keyword evidence="7 10" id="KW-0012">Acyltransferase</keyword>
<keyword evidence="11" id="KW-1185">Reference proteome</keyword>
<dbReference type="PANTHER" id="PTHR23028:SF53">
    <property type="entry name" value="ACYL_TRANSF_3 DOMAIN-CONTAINING PROTEIN"/>
    <property type="match status" value="1"/>
</dbReference>
<protein>
    <submittedName>
        <fullName evidence="10">Acyltransferase family protein</fullName>
        <ecNumber evidence="10">2.3.-.-</ecNumber>
    </submittedName>
</protein>
<evidence type="ECO:0000256" key="3">
    <source>
        <dbReference type="ARBA" id="ARBA00022679"/>
    </source>
</evidence>
<evidence type="ECO:0000256" key="8">
    <source>
        <dbReference type="SAM" id="Phobius"/>
    </source>
</evidence>
<dbReference type="InterPro" id="IPR036514">
    <property type="entry name" value="SGNH_hydro_sf"/>
</dbReference>
<feature type="transmembrane region" description="Helical" evidence="8">
    <location>
        <begin position="73"/>
        <end position="92"/>
    </location>
</feature>
<keyword evidence="6 8" id="KW-0472">Membrane</keyword>
<dbReference type="InterPro" id="IPR002656">
    <property type="entry name" value="Acyl_transf_3_dom"/>
</dbReference>
<feature type="transmembrane region" description="Helical" evidence="8">
    <location>
        <begin position="168"/>
        <end position="186"/>
    </location>
</feature>
<dbReference type="InterPro" id="IPR050879">
    <property type="entry name" value="Acyltransferase_3"/>
</dbReference>
<keyword evidence="4 8" id="KW-0812">Transmembrane</keyword>
<evidence type="ECO:0000313" key="10">
    <source>
        <dbReference type="EMBL" id="MFC6707299.1"/>
    </source>
</evidence>
<organism evidence="10 11">
    <name type="scientific">Flexivirga alba</name>
    <dbReference type="NCBI Taxonomy" id="702742"/>
    <lineage>
        <taxon>Bacteria</taxon>
        <taxon>Bacillati</taxon>
        <taxon>Actinomycetota</taxon>
        <taxon>Actinomycetes</taxon>
        <taxon>Micrococcales</taxon>
        <taxon>Dermacoccaceae</taxon>
        <taxon>Flexivirga</taxon>
    </lineage>
</organism>
<accession>A0ABW2AL54</accession>
<proteinExistence type="predicted"/>
<feature type="transmembrane region" description="Helical" evidence="8">
    <location>
        <begin position="12"/>
        <end position="29"/>
    </location>
</feature>